<reference evidence="5" key="2">
    <citation type="submission" date="2025-08" db="UniProtKB">
        <authorList>
            <consortium name="Ensembl"/>
        </authorList>
    </citation>
    <scope>IDENTIFICATION</scope>
</reference>
<dbReference type="Proteomes" id="UP000007648">
    <property type="component" value="Unassembled WGS sequence"/>
</dbReference>
<protein>
    <submittedName>
        <fullName evidence="5">Uncharacterized protein</fullName>
    </submittedName>
</protein>
<keyword evidence="4" id="KW-0677">Repeat</keyword>
<dbReference type="GeneTree" id="ENSGT00940000153064"/>
<accession>A0A7N4PFF0</accession>
<organism evidence="5 6">
    <name type="scientific">Sarcophilus harrisii</name>
    <name type="common">Tasmanian devil</name>
    <name type="synonym">Sarcophilus laniarius</name>
    <dbReference type="NCBI Taxonomy" id="9305"/>
    <lineage>
        <taxon>Eukaryota</taxon>
        <taxon>Metazoa</taxon>
        <taxon>Chordata</taxon>
        <taxon>Craniata</taxon>
        <taxon>Vertebrata</taxon>
        <taxon>Euteleostomi</taxon>
        <taxon>Mammalia</taxon>
        <taxon>Metatheria</taxon>
        <taxon>Dasyuromorphia</taxon>
        <taxon>Dasyuridae</taxon>
        <taxon>Sarcophilus</taxon>
    </lineage>
</organism>
<comment type="subcellular location">
    <subcellularLocation>
        <location evidence="1">Cytoplasm</location>
    </subcellularLocation>
</comment>
<dbReference type="AlphaFoldDB" id="A0A7N4PFF0"/>
<evidence type="ECO:0000256" key="2">
    <source>
        <dbReference type="ARBA" id="ARBA00022490"/>
    </source>
</evidence>
<evidence type="ECO:0000256" key="1">
    <source>
        <dbReference type="ARBA" id="ARBA00004496"/>
    </source>
</evidence>
<dbReference type="GO" id="GO:0005737">
    <property type="term" value="C:cytoplasm"/>
    <property type="evidence" value="ECO:0007669"/>
    <property type="project" value="UniProtKB-SubCell"/>
</dbReference>
<dbReference type="PANTHER" id="PTHR14224:SF9">
    <property type="entry name" value="LEUCINE-RICH REPEAT-CONTAINING PROTEIN 14"/>
    <property type="match status" value="1"/>
</dbReference>
<dbReference type="InterPro" id="IPR050694">
    <property type="entry name" value="LRRC14/PRAME"/>
</dbReference>
<dbReference type="PANTHER" id="PTHR14224">
    <property type="entry name" value="SIMILAR TO PREFERENTIALLY EXPRESSED ANTIGEN IN MELANOMA-LIKE 3"/>
    <property type="match status" value="1"/>
</dbReference>
<reference evidence="5 6" key="1">
    <citation type="journal article" date="2011" name="Proc. Natl. Acad. Sci. U.S.A.">
        <title>Genetic diversity and population structure of the endangered marsupial Sarcophilus harrisii (Tasmanian devil).</title>
        <authorList>
            <person name="Miller W."/>
            <person name="Hayes V.M."/>
            <person name="Ratan A."/>
            <person name="Petersen D.C."/>
            <person name="Wittekindt N.E."/>
            <person name="Miller J."/>
            <person name="Walenz B."/>
            <person name="Knight J."/>
            <person name="Qi J."/>
            <person name="Zhao F."/>
            <person name="Wang Q."/>
            <person name="Bedoya-Reina O.C."/>
            <person name="Katiyar N."/>
            <person name="Tomsho L.P."/>
            <person name="Kasson L.M."/>
            <person name="Hardie R.A."/>
            <person name="Woodbridge P."/>
            <person name="Tindall E.A."/>
            <person name="Bertelsen M.F."/>
            <person name="Dixon D."/>
            <person name="Pyecroft S."/>
            <person name="Helgen K.M."/>
            <person name="Lesk A.M."/>
            <person name="Pringle T.H."/>
            <person name="Patterson N."/>
            <person name="Zhang Y."/>
            <person name="Kreiss A."/>
            <person name="Woods G.M."/>
            <person name="Jones M.E."/>
            <person name="Schuster S.C."/>
        </authorList>
    </citation>
    <scope>NUCLEOTIDE SEQUENCE [LARGE SCALE GENOMIC DNA]</scope>
</reference>
<proteinExistence type="predicted"/>
<reference evidence="5" key="3">
    <citation type="submission" date="2025-09" db="UniProtKB">
        <authorList>
            <consortium name="Ensembl"/>
        </authorList>
    </citation>
    <scope>IDENTIFICATION</scope>
</reference>
<keyword evidence="3" id="KW-0433">Leucine-rich repeat</keyword>
<keyword evidence="6" id="KW-1185">Reference proteome</keyword>
<keyword evidence="2" id="KW-0963">Cytoplasm</keyword>
<dbReference type="InParanoid" id="A0A7N4PFF0"/>
<evidence type="ECO:0000256" key="4">
    <source>
        <dbReference type="ARBA" id="ARBA00022737"/>
    </source>
</evidence>
<evidence type="ECO:0000313" key="6">
    <source>
        <dbReference type="Proteomes" id="UP000007648"/>
    </source>
</evidence>
<evidence type="ECO:0000256" key="3">
    <source>
        <dbReference type="ARBA" id="ARBA00022614"/>
    </source>
</evidence>
<dbReference type="Ensembl" id="ENSSHAT00000033365.1">
    <property type="protein sequence ID" value="ENSSHAP00000036880.1"/>
    <property type="gene ID" value="ENSSHAG00000023595.1"/>
</dbReference>
<evidence type="ECO:0000313" key="5">
    <source>
        <dbReference type="Ensembl" id="ENSSHAP00000036880.1"/>
    </source>
</evidence>
<name>A0A7N4PFF0_SARHA</name>
<sequence>MSGTGNSVWVAGPQTPIMCSLTFLSVQQLIKDEKATCKILGFMPQIIYNILFKVAFRENKTKLLHELVKTWPSSQLKCQMLLQTCWCCYWTFSKKCPGSQWPLKYNESSKNKIDEMTGKNNDDCWRGCGKTGTLIHCWWSCERIQPFWRVVWNYAQKVIKLCIPFDPAVLLLGLYPKEIIKKGKGPVCARMFVAALFVVARNWKLNGCPSVGEWLNKLWYMKIMEYYCSVRNDQQDDFRKAWRDLHELMLSEMSRTRRSLYTSTTILDDDQS</sequence>